<feature type="transmembrane region" description="Helical" evidence="1">
    <location>
        <begin position="167"/>
        <end position="192"/>
    </location>
</feature>
<reference evidence="2 3" key="1">
    <citation type="submission" date="2020-10" db="EMBL/GenBank/DDBJ databases">
        <title>Novel species in genus Corynebacterium.</title>
        <authorList>
            <person name="Zhang G."/>
        </authorList>
    </citation>
    <scope>NUCLEOTIDE SEQUENCE [LARGE SCALE GENOMIC DNA]</scope>
    <source>
        <strain evidence="2 3">DSM 45110</strain>
    </source>
</reference>
<organism evidence="2 3">
    <name type="scientific">Corynebacterium suicordis DSM 45110</name>
    <dbReference type="NCBI Taxonomy" id="1121369"/>
    <lineage>
        <taxon>Bacteria</taxon>
        <taxon>Bacillati</taxon>
        <taxon>Actinomycetota</taxon>
        <taxon>Actinomycetes</taxon>
        <taxon>Mycobacteriales</taxon>
        <taxon>Corynebacteriaceae</taxon>
        <taxon>Corynebacterium</taxon>
    </lineage>
</organism>
<proteinExistence type="predicted"/>
<evidence type="ECO:0000313" key="2">
    <source>
        <dbReference type="EMBL" id="MBF4554369.1"/>
    </source>
</evidence>
<keyword evidence="1" id="KW-0472">Membrane</keyword>
<evidence type="ECO:0000313" key="3">
    <source>
        <dbReference type="Proteomes" id="UP000635902"/>
    </source>
</evidence>
<feature type="transmembrane region" description="Helical" evidence="1">
    <location>
        <begin position="65"/>
        <end position="83"/>
    </location>
</feature>
<feature type="transmembrane region" description="Helical" evidence="1">
    <location>
        <begin position="204"/>
        <end position="224"/>
    </location>
</feature>
<evidence type="ECO:0000256" key="1">
    <source>
        <dbReference type="SAM" id="Phobius"/>
    </source>
</evidence>
<feature type="transmembrane region" description="Helical" evidence="1">
    <location>
        <begin position="12"/>
        <end position="30"/>
    </location>
</feature>
<protein>
    <submittedName>
        <fullName evidence="2">Uncharacterized protein</fullName>
    </submittedName>
</protein>
<name>A0ABR9ZM75_9CORY</name>
<keyword evidence="3" id="KW-1185">Reference proteome</keyword>
<feature type="transmembrane region" description="Helical" evidence="1">
    <location>
        <begin position="138"/>
        <end position="160"/>
    </location>
</feature>
<feature type="transmembrane region" description="Helical" evidence="1">
    <location>
        <begin position="37"/>
        <end position="59"/>
    </location>
</feature>
<gene>
    <name evidence="2" type="ORF">IRY30_09835</name>
</gene>
<keyword evidence="1" id="KW-0812">Transmembrane</keyword>
<sequence>MPTIIAEPLHLSVLALCAIATAGIWLRAYLRYQKFLTLSLIAVLVAETMKSTIVTGWMADIGMHLVWRALVQTVCLLGLAFLAESIRASIWGVLWRPRRLYLRVFLVGAVGVVLMVISLLISPAVLRIENAGGVQPALFLALFSGSTILLCAQGLFHILMNRRESSLSLWFIQTIIVAFALDSVSLLLSFWLHGGTEGRDDGGVLWFCCITATLITSVAAHGWGKNLQSHDDERKVVELWRVLYERRGQGDPMDVLEQREWGGVDFTWIVIVRETADFLAEESRKVSRKNQNSASLVRSIVSVSPSAEAISEPRIINGWDELVVIANGLPEEFL</sequence>
<feature type="transmembrane region" description="Helical" evidence="1">
    <location>
        <begin position="104"/>
        <end position="126"/>
    </location>
</feature>
<dbReference type="Proteomes" id="UP000635902">
    <property type="component" value="Unassembled WGS sequence"/>
</dbReference>
<dbReference type="RefSeq" id="WP_194557277.1">
    <property type="nucleotide sequence ID" value="NZ_JADKMY010000004.1"/>
</dbReference>
<accession>A0ABR9ZM75</accession>
<dbReference type="EMBL" id="JADKMY010000004">
    <property type="protein sequence ID" value="MBF4554369.1"/>
    <property type="molecule type" value="Genomic_DNA"/>
</dbReference>
<comment type="caution">
    <text evidence="2">The sequence shown here is derived from an EMBL/GenBank/DDBJ whole genome shotgun (WGS) entry which is preliminary data.</text>
</comment>
<keyword evidence="1" id="KW-1133">Transmembrane helix</keyword>